<sequence>MDMSKQIVSIFENRAFPQKPQSTRWIRAVLSANQNQASPDLAGILIQGDGLDILDSITRHSSGLPFVIPPYNDIRGFSIPAELAEPRISDHLKYLE</sequence>
<name>A0A4R8QGL9_COLTR</name>
<reference evidence="1 2" key="1">
    <citation type="submission" date="2018-12" db="EMBL/GenBank/DDBJ databases">
        <title>Genome sequence and assembly of Colletotrichum trifolii.</title>
        <authorList>
            <person name="Gan P."/>
            <person name="Shirasu K."/>
        </authorList>
    </citation>
    <scope>NUCLEOTIDE SEQUENCE [LARGE SCALE GENOMIC DNA]</scope>
    <source>
        <strain evidence="1 2">543-2</strain>
    </source>
</reference>
<evidence type="ECO:0000313" key="1">
    <source>
        <dbReference type="EMBL" id="TDZ37992.1"/>
    </source>
</evidence>
<protein>
    <submittedName>
        <fullName evidence="1">Uncharacterized protein</fullName>
    </submittedName>
</protein>
<dbReference type="AlphaFoldDB" id="A0A4R8QGL9"/>
<organism evidence="1 2">
    <name type="scientific">Colletotrichum trifolii</name>
    <dbReference type="NCBI Taxonomy" id="5466"/>
    <lineage>
        <taxon>Eukaryota</taxon>
        <taxon>Fungi</taxon>
        <taxon>Dikarya</taxon>
        <taxon>Ascomycota</taxon>
        <taxon>Pezizomycotina</taxon>
        <taxon>Sordariomycetes</taxon>
        <taxon>Hypocreomycetidae</taxon>
        <taxon>Glomerellales</taxon>
        <taxon>Glomerellaceae</taxon>
        <taxon>Colletotrichum</taxon>
        <taxon>Colletotrichum orbiculare species complex</taxon>
    </lineage>
</organism>
<gene>
    <name evidence="1" type="ORF">CTRI78_v010970</name>
</gene>
<comment type="caution">
    <text evidence="1">The sequence shown here is derived from an EMBL/GenBank/DDBJ whole genome shotgun (WGS) entry which is preliminary data.</text>
</comment>
<evidence type="ECO:0000313" key="2">
    <source>
        <dbReference type="Proteomes" id="UP000295703"/>
    </source>
</evidence>
<accession>A0A4R8QGL9</accession>
<proteinExistence type="predicted"/>
<dbReference type="Proteomes" id="UP000295703">
    <property type="component" value="Unassembled WGS sequence"/>
</dbReference>
<keyword evidence="2" id="KW-1185">Reference proteome</keyword>
<dbReference type="EMBL" id="RYZW01000211">
    <property type="protein sequence ID" value="TDZ37992.1"/>
    <property type="molecule type" value="Genomic_DNA"/>
</dbReference>